<dbReference type="InterPro" id="IPR029058">
    <property type="entry name" value="AB_hydrolase_fold"/>
</dbReference>
<dbReference type="Proteomes" id="UP001283361">
    <property type="component" value="Unassembled WGS sequence"/>
</dbReference>
<dbReference type="Pfam" id="PF02450">
    <property type="entry name" value="LCAT"/>
    <property type="match status" value="1"/>
</dbReference>
<dbReference type="GO" id="GO:0006629">
    <property type="term" value="P:lipid metabolic process"/>
    <property type="evidence" value="ECO:0007669"/>
    <property type="project" value="InterPro"/>
</dbReference>
<evidence type="ECO:0000313" key="2">
    <source>
        <dbReference type="EMBL" id="KAK3761138.1"/>
    </source>
</evidence>
<organism evidence="2 3">
    <name type="scientific">Elysia crispata</name>
    <name type="common">lettuce slug</name>
    <dbReference type="NCBI Taxonomy" id="231223"/>
    <lineage>
        <taxon>Eukaryota</taxon>
        <taxon>Metazoa</taxon>
        <taxon>Spiralia</taxon>
        <taxon>Lophotrochozoa</taxon>
        <taxon>Mollusca</taxon>
        <taxon>Gastropoda</taxon>
        <taxon>Heterobranchia</taxon>
        <taxon>Euthyneura</taxon>
        <taxon>Panpulmonata</taxon>
        <taxon>Sacoglossa</taxon>
        <taxon>Placobranchoidea</taxon>
        <taxon>Plakobranchidae</taxon>
        <taxon>Elysia</taxon>
    </lineage>
</organism>
<evidence type="ECO:0000256" key="1">
    <source>
        <dbReference type="SAM" id="SignalP"/>
    </source>
</evidence>
<feature type="signal peptide" evidence="1">
    <location>
        <begin position="1"/>
        <end position="22"/>
    </location>
</feature>
<protein>
    <submittedName>
        <fullName evidence="2">Uncharacterized protein</fullName>
    </submittedName>
</protein>
<dbReference type="InterPro" id="IPR003386">
    <property type="entry name" value="LACT/PDAT_acylTrfase"/>
</dbReference>
<sequence length="408" mass="46271">MKAIIVALALISAFLSNSVVQAGPRYPVILVPGDGGSQLFVKLNKTYSKHSWCEKKTSGYTNIWVNLEELAAPMIYCFVDNMVLVYDNKTRTTRCPDGVDITTMGFGDTASVEWLDPYWLSHEISSVSYFYHIVEDLVAVGYKRNLSVRGAPFDFRKAPNEMGQYYKDLQKLIEDTYELNNRTKCVVIGHSMGNPVFLYFLNHQPQAWKDKYIQSFISLSGVWAGAVKPLRLYSSGDSLGVITVWPNTVRPEQRAMPSTAFLMPNERFWGPDEAIIVTEHRNYTVKDYKDFFNDINFLDGWEMRQDTQDLIRDITPPGVRMYCVHGSDLPTPGTLVFGPGEFPDTFPKNIPDNGDGTVNMRSLLACTDWKGKQKYPVDHTVLPKAEHMEILSDPRARKYVVKVALGQM</sequence>
<dbReference type="SUPFAM" id="SSF53474">
    <property type="entry name" value="alpha/beta-Hydrolases"/>
    <property type="match status" value="1"/>
</dbReference>
<dbReference type="Gene3D" id="3.40.50.1820">
    <property type="entry name" value="alpha/beta hydrolase"/>
    <property type="match status" value="2"/>
</dbReference>
<dbReference type="AlphaFoldDB" id="A0AAE0Z1E2"/>
<reference evidence="2" key="1">
    <citation type="journal article" date="2023" name="G3 (Bethesda)">
        <title>A reference genome for the long-term kleptoplast-retaining sea slug Elysia crispata morphotype clarki.</title>
        <authorList>
            <person name="Eastman K.E."/>
            <person name="Pendleton A.L."/>
            <person name="Shaikh M.A."/>
            <person name="Suttiyut T."/>
            <person name="Ogas R."/>
            <person name="Tomko P."/>
            <person name="Gavelis G."/>
            <person name="Widhalm J.R."/>
            <person name="Wisecaver J.H."/>
        </authorList>
    </citation>
    <scope>NUCLEOTIDE SEQUENCE</scope>
    <source>
        <strain evidence="2">ECLA1</strain>
    </source>
</reference>
<keyword evidence="3" id="KW-1185">Reference proteome</keyword>
<dbReference type="EMBL" id="JAWDGP010004927">
    <property type="protein sequence ID" value="KAK3761138.1"/>
    <property type="molecule type" value="Genomic_DNA"/>
</dbReference>
<gene>
    <name evidence="2" type="ORF">RRG08_022542</name>
</gene>
<dbReference type="PANTHER" id="PTHR11440">
    <property type="entry name" value="LECITHIN-CHOLESTEROL ACYLTRANSFERASE-RELATED"/>
    <property type="match status" value="1"/>
</dbReference>
<evidence type="ECO:0000313" key="3">
    <source>
        <dbReference type="Proteomes" id="UP001283361"/>
    </source>
</evidence>
<comment type="caution">
    <text evidence="2">The sequence shown here is derived from an EMBL/GenBank/DDBJ whole genome shotgun (WGS) entry which is preliminary data.</text>
</comment>
<proteinExistence type="predicted"/>
<name>A0AAE0Z1E2_9GAST</name>
<dbReference type="GO" id="GO:0008374">
    <property type="term" value="F:O-acyltransferase activity"/>
    <property type="evidence" value="ECO:0007669"/>
    <property type="project" value="InterPro"/>
</dbReference>
<feature type="chain" id="PRO_5042071228" evidence="1">
    <location>
        <begin position="23"/>
        <end position="408"/>
    </location>
</feature>
<keyword evidence="1" id="KW-0732">Signal</keyword>
<accession>A0AAE0Z1E2</accession>